<dbReference type="InParanoid" id="A0A024GW14"/>
<dbReference type="EMBL" id="CAIX01001529">
    <property type="protein sequence ID" value="CCI50866.1"/>
    <property type="molecule type" value="Genomic_DNA"/>
</dbReference>
<evidence type="ECO:0000313" key="2">
    <source>
        <dbReference type="Proteomes" id="UP000053237"/>
    </source>
</evidence>
<dbReference type="Proteomes" id="UP000053237">
    <property type="component" value="Unassembled WGS sequence"/>
</dbReference>
<gene>
    <name evidence="1" type="ORF">BN9_132990</name>
</gene>
<proteinExistence type="predicted"/>
<dbReference type="AlphaFoldDB" id="A0A024GW14"/>
<keyword evidence="2" id="KW-1185">Reference proteome</keyword>
<sequence length="150" mass="17286">MYPRPNSLQALKRAQSSSERNIFEPIRVKEHIRETKPLVKNHVDGSIQQRPKLGAQVFKLEIQQAAAMCGETQKVGVWKTKLYENAIRCDFLASKIQIGGKSGVIKQFDGMLRFQFKGNDAKKGEKYWEFVRLHFVTSMALKRFLRACLE</sequence>
<organism evidence="1 2">
    <name type="scientific">Albugo candida</name>
    <dbReference type="NCBI Taxonomy" id="65357"/>
    <lineage>
        <taxon>Eukaryota</taxon>
        <taxon>Sar</taxon>
        <taxon>Stramenopiles</taxon>
        <taxon>Oomycota</taxon>
        <taxon>Peronosporomycetes</taxon>
        <taxon>Albuginales</taxon>
        <taxon>Albuginaceae</taxon>
        <taxon>Albugo</taxon>
    </lineage>
</organism>
<name>A0A024GW14_9STRA</name>
<comment type="caution">
    <text evidence="1">The sequence shown here is derived from an EMBL/GenBank/DDBJ whole genome shotgun (WGS) entry which is preliminary data.</text>
</comment>
<protein>
    <submittedName>
        <fullName evidence="1">Uncharacterized protein</fullName>
    </submittedName>
</protein>
<accession>A0A024GW14</accession>
<evidence type="ECO:0000313" key="1">
    <source>
        <dbReference type="EMBL" id="CCI50866.1"/>
    </source>
</evidence>
<reference evidence="1 2" key="1">
    <citation type="submission" date="2012-05" db="EMBL/GenBank/DDBJ databases">
        <title>Recombination and specialization in a pathogen metapopulation.</title>
        <authorList>
            <person name="Gardiner A."/>
            <person name="Kemen E."/>
            <person name="Schultz-Larsen T."/>
            <person name="MacLean D."/>
            <person name="Van Oosterhout C."/>
            <person name="Jones J.D.G."/>
        </authorList>
    </citation>
    <scope>NUCLEOTIDE SEQUENCE [LARGE SCALE GENOMIC DNA]</scope>
    <source>
        <strain evidence="1 2">Ac Nc2</strain>
    </source>
</reference>